<organism evidence="9 10">
    <name type="scientific">Berryella intestinalis</name>
    <dbReference type="NCBI Taxonomy" id="1531429"/>
    <lineage>
        <taxon>Bacteria</taxon>
        <taxon>Bacillati</taxon>
        <taxon>Actinomycetota</taxon>
        <taxon>Coriobacteriia</taxon>
        <taxon>Eggerthellales</taxon>
        <taxon>Eggerthellaceae</taxon>
        <taxon>Berryella</taxon>
    </lineage>
</organism>
<protein>
    <submittedName>
        <fullName evidence="9">Molybdopterin dinucleotide-binding protein</fullName>
    </submittedName>
</protein>
<evidence type="ECO:0000256" key="2">
    <source>
        <dbReference type="ARBA" id="ARBA00004196"/>
    </source>
</evidence>
<dbReference type="SUPFAM" id="SSF53706">
    <property type="entry name" value="Formate dehydrogenase/DMSO reductase, domains 1-3"/>
    <property type="match status" value="1"/>
</dbReference>
<evidence type="ECO:0000256" key="5">
    <source>
        <dbReference type="ARBA" id="ARBA00022723"/>
    </source>
</evidence>
<evidence type="ECO:0000256" key="3">
    <source>
        <dbReference type="ARBA" id="ARBA00010312"/>
    </source>
</evidence>
<proteinExistence type="inferred from homology"/>
<reference evidence="9 10" key="2">
    <citation type="journal article" date="2015" name="Genome Announc.">
        <title>Complete Genome Sequence of Coriobacteriaceae Strain 68-1-3, a Novel Mucus-Degrading Isolate from the Swine Intestinal Tract.</title>
        <authorList>
            <person name="Looft T."/>
            <person name="Bayles D.O."/>
            <person name="Alt D.P."/>
            <person name="Stanton T.B."/>
        </authorList>
    </citation>
    <scope>NUCLEOTIDE SEQUENCE [LARGE SCALE GENOMIC DNA]</scope>
    <source>
        <strain evidence="9 10">68-1-3</strain>
    </source>
</reference>
<gene>
    <name evidence="9" type="ORF">JI75_05560</name>
</gene>
<dbReference type="Gene3D" id="2.40.40.20">
    <property type="match status" value="1"/>
</dbReference>
<name>A0A0A8B478_9ACTN</name>
<comment type="subcellular location">
    <subcellularLocation>
        <location evidence="2">Cell envelope</location>
    </subcellularLocation>
</comment>
<dbReference type="KEGG" id="cbac:JI75_05560"/>
<dbReference type="InterPro" id="IPR006655">
    <property type="entry name" value="Mopterin_OxRdtase_prok_CS"/>
</dbReference>
<dbReference type="STRING" id="1531429.JI75_05560"/>
<dbReference type="AlphaFoldDB" id="A0A0A8B478"/>
<dbReference type="Proteomes" id="UP000031121">
    <property type="component" value="Chromosome"/>
</dbReference>
<evidence type="ECO:0000256" key="6">
    <source>
        <dbReference type="ARBA" id="ARBA00023002"/>
    </source>
</evidence>
<dbReference type="GO" id="GO:0043546">
    <property type="term" value="F:molybdopterin cofactor binding"/>
    <property type="evidence" value="ECO:0007669"/>
    <property type="project" value="InterPro"/>
</dbReference>
<dbReference type="CDD" id="cd02792">
    <property type="entry name" value="MopB_CT_Formate-Dh-Na-like"/>
    <property type="match status" value="1"/>
</dbReference>
<dbReference type="Gene3D" id="3.40.228.10">
    <property type="entry name" value="Dimethylsulfoxide Reductase, domain 2"/>
    <property type="match status" value="2"/>
</dbReference>
<keyword evidence="5" id="KW-0479">Metal-binding</keyword>
<dbReference type="PROSITE" id="PS00932">
    <property type="entry name" value="MOLYBDOPTERIN_PROK_3"/>
    <property type="match status" value="1"/>
</dbReference>
<keyword evidence="4" id="KW-0411">Iron-sulfur</keyword>
<comment type="similarity">
    <text evidence="3">Belongs to the prokaryotic molybdopterin-containing oxidoreductase family.</text>
</comment>
<keyword evidence="6" id="KW-0560">Oxidoreductase</keyword>
<dbReference type="InterPro" id="IPR009010">
    <property type="entry name" value="Asp_de-COase-like_dom_sf"/>
</dbReference>
<evidence type="ECO:0000259" key="7">
    <source>
        <dbReference type="Pfam" id="PF00384"/>
    </source>
</evidence>
<dbReference type="InterPro" id="IPR006656">
    <property type="entry name" value="Mopterin_OxRdtase"/>
</dbReference>
<dbReference type="PANTHER" id="PTHR43598:SF1">
    <property type="entry name" value="FORMATE DEHYDROGENASE-O MAJOR SUBUNIT"/>
    <property type="match status" value="1"/>
</dbReference>
<feature type="domain" description="Molybdopterin dinucleotide-binding" evidence="8">
    <location>
        <begin position="703"/>
        <end position="821"/>
    </location>
</feature>
<keyword evidence="10" id="KW-1185">Reference proteome</keyword>
<dbReference type="GO" id="GO:0030151">
    <property type="term" value="F:molybdenum ion binding"/>
    <property type="evidence" value="ECO:0007669"/>
    <property type="project" value="TreeGrafter"/>
</dbReference>
<evidence type="ECO:0000256" key="4">
    <source>
        <dbReference type="ARBA" id="ARBA00022485"/>
    </source>
</evidence>
<dbReference type="InterPro" id="IPR006657">
    <property type="entry name" value="MoPterin_dinucl-bd_dom"/>
</dbReference>
<feature type="domain" description="Molybdopterin oxidoreductase" evidence="7">
    <location>
        <begin position="7"/>
        <end position="463"/>
    </location>
</feature>
<dbReference type="SUPFAM" id="SSF50692">
    <property type="entry name" value="ADC-like"/>
    <property type="match status" value="1"/>
</dbReference>
<dbReference type="Pfam" id="PF01568">
    <property type="entry name" value="Molydop_binding"/>
    <property type="match status" value="1"/>
</dbReference>
<dbReference type="EMBL" id="CP009302">
    <property type="protein sequence ID" value="AJC12210.1"/>
    <property type="molecule type" value="Genomic_DNA"/>
</dbReference>
<keyword evidence="4" id="KW-0004">4Fe-4S</keyword>
<comment type="cofactor">
    <cofactor evidence="1">
        <name>[4Fe-4S] cluster</name>
        <dbReference type="ChEBI" id="CHEBI:49883"/>
    </cofactor>
</comment>
<evidence type="ECO:0000313" key="10">
    <source>
        <dbReference type="Proteomes" id="UP000031121"/>
    </source>
</evidence>
<evidence type="ECO:0000313" key="9">
    <source>
        <dbReference type="EMBL" id="AJC12210.1"/>
    </source>
</evidence>
<dbReference type="GO" id="GO:0009055">
    <property type="term" value="F:electron transfer activity"/>
    <property type="evidence" value="ECO:0007669"/>
    <property type="project" value="TreeGrafter"/>
</dbReference>
<reference evidence="10" key="1">
    <citation type="submission" date="2014-08" db="EMBL/GenBank/DDBJ databases">
        <title>Coriobacteriaceae sp. complete genome.</title>
        <authorList>
            <person name="Looft T."/>
            <person name="Bayles D.O."/>
            <person name="Stanton T.B."/>
        </authorList>
    </citation>
    <scope>NUCLEOTIDE SEQUENCE [LARGE SCALE GENOMIC DNA]</scope>
    <source>
        <strain evidence="10">68-1-3</strain>
    </source>
</reference>
<evidence type="ECO:0000259" key="8">
    <source>
        <dbReference type="Pfam" id="PF01568"/>
    </source>
</evidence>
<dbReference type="GO" id="GO:0016491">
    <property type="term" value="F:oxidoreductase activity"/>
    <property type="evidence" value="ECO:0007669"/>
    <property type="project" value="UniProtKB-KW"/>
</dbReference>
<accession>A0A0A8B478</accession>
<dbReference type="GO" id="GO:0030313">
    <property type="term" value="C:cell envelope"/>
    <property type="evidence" value="ECO:0007669"/>
    <property type="project" value="UniProtKB-SubCell"/>
</dbReference>
<dbReference type="GO" id="GO:0009061">
    <property type="term" value="P:anaerobic respiration"/>
    <property type="evidence" value="ECO:0007669"/>
    <property type="project" value="TreeGrafter"/>
</dbReference>
<evidence type="ECO:0000256" key="1">
    <source>
        <dbReference type="ARBA" id="ARBA00001966"/>
    </source>
</evidence>
<dbReference type="Pfam" id="PF00384">
    <property type="entry name" value="Molybdopterin"/>
    <property type="match status" value="1"/>
</dbReference>
<dbReference type="GO" id="GO:0051539">
    <property type="term" value="F:4 iron, 4 sulfur cluster binding"/>
    <property type="evidence" value="ECO:0007669"/>
    <property type="project" value="UniProtKB-KW"/>
</dbReference>
<keyword evidence="4" id="KW-0408">Iron</keyword>
<dbReference type="HOGENOM" id="CLU_000422_1_2_11"/>
<sequence>MTGHWCDFQNADVILTCGSNNLENHPISSHWTHRAQDRGAKWIVVDPRFTRTAQMADLYCPIRSGTDIAFYGGMINYIIENDLWQHDYVLDYTNASYLIDPAYRFDVETGLFSGWNEAKGKYETTTWGYQVDSTSSWDTSEKGEFSWVSQDGVPAFDTPKVKHAKTDPTLQDPNCVFQLMKKHYERYTIEKVCSVCGMDEATLEEVYSIFCSTGAPDKAGTILYALGQTQHHYGAQNTRIMAMIQMLLGNAGVAGGGLNALRGEPNVQGATDMGMTVFDAPGYLKWPHVTASPDLKTWCEHETYAAGYYTNKPKFMVSFLKEFFGERATADNDYGYDWLPKIPENGDDFTTMGTFHRMDEGTMKGYFAWGQNPVHSDPNAKFSRNAMCKLDWLVVADWFETETATFWKAPDMDASKIDTECYFLPAALIFEKSGTILNSGRWMQQRYKAVEPLGDAKPDYEIADLLHAAIVEAYRAGGVRPEPILNAKWDYYIDGKIDPRAVDWALNGYDVRTGKLLKNFGELKADGSTSNAIWIYSGFYNNDGAKLDPSAQPTGRRGHEDPGNLGLYPNWTFSWPANRRVLYNRASADAQGRPWNPERALVWWDGEKWQHNDVPDFGIEKKDGEGNAVPIPPNTTAFIMKWEGKGNLMTTGMKDAPFPEFYEPFETPIGVNQLNKRENSPMIKFADHPSVKRGDKERYPIVATTYSITEHWQSGTQTRSIPALNEAAPRQFIEISTELAAEKGIANGDAVRVFNNRGSVKLNAMVTRRLRPLTVNGQTVHQVGMVHHWGWAGMFSTGDVVNDLTPNVGDPNSYIPEYKAFLVDVEKA</sequence>
<dbReference type="Gene3D" id="3.40.50.740">
    <property type="match status" value="1"/>
</dbReference>
<dbReference type="PANTHER" id="PTHR43598">
    <property type="entry name" value="TUNGSTEN-CONTAINING FORMYLMETHANOFURAN DEHYDROGENASE 2 SUBUNIT B"/>
    <property type="match status" value="1"/>
</dbReference>